<protein>
    <recommendedName>
        <fullName evidence="1">Reverse transcriptase domain-containing protein</fullName>
    </recommendedName>
</protein>
<dbReference type="GO" id="GO:0071897">
    <property type="term" value="P:DNA biosynthetic process"/>
    <property type="evidence" value="ECO:0007669"/>
    <property type="project" value="UniProtKB-ARBA"/>
</dbReference>
<feature type="domain" description="Reverse transcriptase" evidence="1">
    <location>
        <begin position="1"/>
        <end position="166"/>
    </location>
</feature>
<dbReference type="Proteomes" id="UP001286313">
    <property type="component" value="Unassembled WGS sequence"/>
</dbReference>
<dbReference type="AlphaFoldDB" id="A0AAE1FBW7"/>
<gene>
    <name evidence="2" type="ORF">Pcinc_023912</name>
</gene>
<evidence type="ECO:0000259" key="1">
    <source>
        <dbReference type="PROSITE" id="PS50878"/>
    </source>
</evidence>
<reference evidence="2" key="1">
    <citation type="submission" date="2023-10" db="EMBL/GenBank/DDBJ databases">
        <title>Genome assemblies of two species of porcelain crab, Petrolisthes cinctipes and Petrolisthes manimaculis (Anomura: Porcellanidae).</title>
        <authorList>
            <person name="Angst P."/>
        </authorList>
    </citation>
    <scope>NUCLEOTIDE SEQUENCE</scope>
    <source>
        <strain evidence="2">PB745_01</strain>
        <tissue evidence="2">Gill</tissue>
    </source>
</reference>
<accession>A0AAE1FBW7</accession>
<dbReference type="InterPro" id="IPR043502">
    <property type="entry name" value="DNA/RNA_pol_sf"/>
</dbReference>
<dbReference type="SUPFAM" id="SSF56672">
    <property type="entry name" value="DNA/RNA polymerases"/>
    <property type="match status" value="1"/>
</dbReference>
<proteinExistence type="predicted"/>
<dbReference type="Pfam" id="PF00078">
    <property type="entry name" value="RVT_1"/>
    <property type="match status" value="1"/>
</dbReference>
<dbReference type="EMBL" id="JAWQEG010002593">
    <property type="protein sequence ID" value="KAK3870886.1"/>
    <property type="molecule type" value="Genomic_DNA"/>
</dbReference>
<dbReference type="PANTHER" id="PTHR33332">
    <property type="entry name" value="REVERSE TRANSCRIPTASE DOMAIN-CONTAINING PROTEIN"/>
    <property type="match status" value="1"/>
</dbReference>
<sequence>MDHFDRQNILTDNQHGFRPKRSCETQLLVTTHDILQSLNDTKIRQVDAIVLDFAKAFDKVPHQRLLHKLEFYGIQGQLLHWIRTFLTTRKQRVVLDGSQSPSVPVTSGVPQGTVLGPLLFLSYINDPPLSLSSTTRLFADDSLVYRPIKDRNDCLRLQDDLTALED</sequence>
<evidence type="ECO:0000313" key="2">
    <source>
        <dbReference type="EMBL" id="KAK3870886.1"/>
    </source>
</evidence>
<name>A0AAE1FBW7_PETCI</name>
<evidence type="ECO:0000313" key="3">
    <source>
        <dbReference type="Proteomes" id="UP001286313"/>
    </source>
</evidence>
<dbReference type="InterPro" id="IPR000477">
    <property type="entry name" value="RT_dom"/>
</dbReference>
<organism evidence="2 3">
    <name type="scientific">Petrolisthes cinctipes</name>
    <name type="common">Flat porcelain crab</name>
    <dbReference type="NCBI Taxonomy" id="88211"/>
    <lineage>
        <taxon>Eukaryota</taxon>
        <taxon>Metazoa</taxon>
        <taxon>Ecdysozoa</taxon>
        <taxon>Arthropoda</taxon>
        <taxon>Crustacea</taxon>
        <taxon>Multicrustacea</taxon>
        <taxon>Malacostraca</taxon>
        <taxon>Eumalacostraca</taxon>
        <taxon>Eucarida</taxon>
        <taxon>Decapoda</taxon>
        <taxon>Pleocyemata</taxon>
        <taxon>Anomura</taxon>
        <taxon>Galatheoidea</taxon>
        <taxon>Porcellanidae</taxon>
        <taxon>Petrolisthes</taxon>
    </lineage>
</organism>
<dbReference type="PROSITE" id="PS50878">
    <property type="entry name" value="RT_POL"/>
    <property type="match status" value="1"/>
</dbReference>
<keyword evidence="3" id="KW-1185">Reference proteome</keyword>
<comment type="caution">
    <text evidence="2">The sequence shown here is derived from an EMBL/GenBank/DDBJ whole genome shotgun (WGS) entry which is preliminary data.</text>
</comment>